<evidence type="ECO:0000256" key="1">
    <source>
        <dbReference type="ARBA" id="ARBA00001917"/>
    </source>
</evidence>
<feature type="compositionally biased region" description="Low complexity" evidence="16">
    <location>
        <begin position="9"/>
        <end position="22"/>
    </location>
</feature>
<evidence type="ECO:0000259" key="17">
    <source>
        <dbReference type="PROSITE" id="PS50103"/>
    </source>
</evidence>
<dbReference type="Gene3D" id="3.20.20.70">
    <property type="entry name" value="Aldolase class I"/>
    <property type="match status" value="1"/>
</dbReference>
<feature type="zinc finger region" description="C3H1-type" evidence="14">
    <location>
        <begin position="136"/>
        <end position="166"/>
    </location>
</feature>
<gene>
    <name evidence="18" type="ORF">QTG54_013744</name>
</gene>
<feature type="domain" description="C3H1-type" evidence="17">
    <location>
        <begin position="136"/>
        <end position="166"/>
    </location>
</feature>
<evidence type="ECO:0000256" key="4">
    <source>
        <dbReference type="ARBA" id="ARBA00022643"/>
    </source>
</evidence>
<dbReference type="Proteomes" id="UP001224775">
    <property type="component" value="Unassembled WGS sequence"/>
</dbReference>
<dbReference type="EC" id="1.3.1.-" evidence="15"/>
<evidence type="ECO:0000256" key="6">
    <source>
        <dbReference type="ARBA" id="ARBA00022694"/>
    </source>
</evidence>
<dbReference type="Pfam" id="PF01207">
    <property type="entry name" value="Dus"/>
    <property type="match status" value="1"/>
</dbReference>
<dbReference type="InterPro" id="IPR035587">
    <property type="entry name" value="DUS-like_FMN-bd"/>
</dbReference>
<comment type="similarity">
    <text evidence="15">Belongs to the dus family. Dus3 subfamily.</text>
</comment>
<evidence type="ECO:0000256" key="12">
    <source>
        <dbReference type="ARBA" id="ARBA00049447"/>
    </source>
</evidence>
<keyword evidence="7" id="KW-0521">NADP</keyword>
<dbReference type="GO" id="GO:0102265">
    <property type="term" value="F:tRNA-dihydrouridine47 synthase activity"/>
    <property type="evidence" value="ECO:0007669"/>
    <property type="project" value="UniProtKB-EC"/>
</dbReference>
<dbReference type="PANTHER" id="PTHR45846">
    <property type="entry name" value="TRNA-DIHYDROURIDINE(47) SYNTHASE [NAD(P)(+)]-LIKE"/>
    <property type="match status" value="1"/>
</dbReference>
<feature type="compositionally biased region" description="Polar residues" evidence="16">
    <location>
        <begin position="51"/>
        <end position="60"/>
    </location>
</feature>
<evidence type="ECO:0000256" key="3">
    <source>
        <dbReference type="ARBA" id="ARBA00022630"/>
    </source>
</evidence>
<comment type="catalytic activity">
    <reaction evidence="10">
        <text>5,6-dihydrouridine(47) in tRNA + NAD(+) = uridine(47) in tRNA + NADH + H(+)</text>
        <dbReference type="Rhea" id="RHEA:53364"/>
        <dbReference type="Rhea" id="RHEA-COMP:13539"/>
        <dbReference type="Rhea" id="RHEA-COMP:13540"/>
        <dbReference type="ChEBI" id="CHEBI:15378"/>
        <dbReference type="ChEBI" id="CHEBI:57540"/>
        <dbReference type="ChEBI" id="CHEBI:57945"/>
        <dbReference type="ChEBI" id="CHEBI:65315"/>
        <dbReference type="ChEBI" id="CHEBI:74443"/>
        <dbReference type="EC" id="1.3.1.89"/>
    </reaction>
    <physiologicalReaction direction="right-to-left" evidence="10">
        <dbReference type="Rhea" id="RHEA:53366"/>
    </physiologicalReaction>
</comment>
<dbReference type="GO" id="GO:0008270">
    <property type="term" value="F:zinc ion binding"/>
    <property type="evidence" value="ECO:0007669"/>
    <property type="project" value="UniProtKB-KW"/>
</dbReference>
<evidence type="ECO:0000313" key="18">
    <source>
        <dbReference type="EMBL" id="KAK1735581.1"/>
    </source>
</evidence>
<evidence type="ECO:0000256" key="10">
    <source>
        <dbReference type="ARBA" id="ARBA00048266"/>
    </source>
</evidence>
<dbReference type="GO" id="GO:0003723">
    <property type="term" value="F:RNA binding"/>
    <property type="evidence" value="ECO:0007669"/>
    <property type="project" value="TreeGrafter"/>
</dbReference>
<evidence type="ECO:0000256" key="8">
    <source>
        <dbReference type="ARBA" id="ARBA00023002"/>
    </source>
</evidence>
<evidence type="ECO:0000256" key="16">
    <source>
        <dbReference type="SAM" id="MobiDB-lite"/>
    </source>
</evidence>
<keyword evidence="8 15" id="KW-0560">Oxidoreductase</keyword>
<dbReference type="InterPro" id="IPR018517">
    <property type="entry name" value="tRNA_hU_synthase_CS"/>
</dbReference>
<proteinExistence type="inferred from homology"/>
<evidence type="ECO:0000256" key="2">
    <source>
        <dbReference type="ARBA" id="ARBA00012376"/>
    </source>
</evidence>
<keyword evidence="14 15" id="KW-0479">Metal-binding</keyword>
<dbReference type="InterPro" id="IPR013785">
    <property type="entry name" value="Aldolase_TIM"/>
</dbReference>
<feature type="region of interest" description="Disordered" evidence="16">
    <location>
        <begin position="1"/>
        <end position="33"/>
    </location>
</feature>
<comment type="catalytic activity">
    <reaction evidence="11">
        <text>a 5,6-dihydrouridine in mRNA + NAD(+) = a uridine in mRNA + NADH + H(+)</text>
        <dbReference type="Rhea" id="RHEA:69851"/>
        <dbReference type="Rhea" id="RHEA-COMP:14658"/>
        <dbReference type="Rhea" id="RHEA-COMP:17789"/>
        <dbReference type="ChEBI" id="CHEBI:15378"/>
        <dbReference type="ChEBI" id="CHEBI:57540"/>
        <dbReference type="ChEBI" id="CHEBI:57945"/>
        <dbReference type="ChEBI" id="CHEBI:65315"/>
        <dbReference type="ChEBI" id="CHEBI:74443"/>
    </reaction>
    <physiologicalReaction direction="right-to-left" evidence="11">
        <dbReference type="Rhea" id="RHEA:69853"/>
    </physiologicalReaction>
</comment>
<reference evidence="18" key="1">
    <citation type="submission" date="2023-06" db="EMBL/GenBank/DDBJ databases">
        <title>Survivors Of The Sea: Transcriptome response of Skeletonema marinoi to long-term dormancy.</title>
        <authorList>
            <person name="Pinder M.I.M."/>
            <person name="Kourtchenko O."/>
            <person name="Robertson E.K."/>
            <person name="Larsson T."/>
            <person name="Maumus F."/>
            <person name="Osuna-Cruz C.M."/>
            <person name="Vancaester E."/>
            <person name="Stenow R."/>
            <person name="Vandepoele K."/>
            <person name="Ploug H."/>
            <person name="Bruchert V."/>
            <person name="Godhe A."/>
            <person name="Topel M."/>
        </authorList>
    </citation>
    <scope>NUCLEOTIDE SEQUENCE</scope>
    <source>
        <strain evidence="18">R05AC</strain>
    </source>
</reference>
<name>A0AAD9D664_9STRA</name>
<dbReference type="GO" id="GO:0006397">
    <property type="term" value="P:mRNA processing"/>
    <property type="evidence" value="ECO:0007669"/>
    <property type="project" value="UniProtKB-KW"/>
</dbReference>
<evidence type="ECO:0000256" key="13">
    <source>
        <dbReference type="ARBA" id="ARBA00049513"/>
    </source>
</evidence>
<keyword evidence="5" id="KW-0507">mRNA processing</keyword>
<keyword evidence="14 15" id="KW-0863">Zinc-finger</keyword>
<organism evidence="18 19">
    <name type="scientific">Skeletonema marinoi</name>
    <dbReference type="NCBI Taxonomy" id="267567"/>
    <lineage>
        <taxon>Eukaryota</taxon>
        <taxon>Sar</taxon>
        <taxon>Stramenopiles</taxon>
        <taxon>Ochrophyta</taxon>
        <taxon>Bacillariophyta</taxon>
        <taxon>Coscinodiscophyceae</taxon>
        <taxon>Thalassiosirophycidae</taxon>
        <taxon>Thalassiosirales</taxon>
        <taxon>Skeletonemataceae</taxon>
        <taxon>Skeletonema</taxon>
        <taxon>Skeletonema marinoi-dohrnii complex</taxon>
    </lineage>
</organism>
<evidence type="ECO:0000256" key="14">
    <source>
        <dbReference type="PROSITE-ProRule" id="PRU00723"/>
    </source>
</evidence>
<feature type="region of interest" description="Disordered" evidence="16">
    <location>
        <begin position="184"/>
        <end position="208"/>
    </location>
</feature>
<keyword evidence="4 15" id="KW-0288">FMN</keyword>
<dbReference type="AlphaFoldDB" id="A0AAD9D664"/>
<dbReference type="SUPFAM" id="SSF51395">
    <property type="entry name" value="FMN-linked oxidoreductases"/>
    <property type="match status" value="1"/>
</dbReference>
<feature type="region of interest" description="Disordered" evidence="16">
    <location>
        <begin position="45"/>
        <end position="86"/>
    </location>
</feature>
<comment type="cofactor">
    <cofactor evidence="1 15">
        <name>FMN</name>
        <dbReference type="ChEBI" id="CHEBI:58210"/>
    </cofactor>
</comment>
<comment type="catalytic activity">
    <reaction evidence="13">
        <text>5,6-dihydrouridine(47) in tRNA + NADP(+) = uridine(47) in tRNA + NADPH + H(+)</text>
        <dbReference type="Rhea" id="RHEA:53360"/>
        <dbReference type="Rhea" id="RHEA-COMP:13539"/>
        <dbReference type="Rhea" id="RHEA-COMP:13540"/>
        <dbReference type="ChEBI" id="CHEBI:15378"/>
        <dbReference type="ChEBI" id="CHEBI:57783"/>
        <dbReference type="ChEBI" id="CHEBI:58349"/>
        <dbReference type="ChEBI" id="CHEBI:65315"/>
        <dbReference type="ChEBI" id="CHEBI:74443"/>
        <dbReference type="EC" id="1.3.1.89"/>
    </reaction>
    <physiologicalReaction direction="right-to-left" evidence="13">
        <dbReference type="Rhea" id="RHEA:53362"/>
    </physiologicalReaction>
</comment>
<evidence type="ECO:0000256" key="7">
    <source>
        <dbReference type="ARBA" id="ARBA00022857"/>
    </source>
</evidence>
<comment type="catalytic activity">
    <reaction evidence="12">
        <text>a 5,6-dihydrouridine in mRNA + NADP(+) = a uridine in mRNA + NADPH + H(+)</text>
        <dbReference type="Rhea" id="RHEA:69855"/>
        <dbReference type="Rhea" id="RHEA-COMP:14658"/>
        <dbReference type="Rhea" id="RHEA-COMP:17789"/>
        <dbReference type="ChEBI" id="CHEBI:15378"/>
        <dbReference type="ChEBI" id="CHEBI:57783"/>
        <dbReference type="ChEBI" id="CHEBI:58349"/>
        <dbReference type="ChEBI" id="CHEBI:65315"/>
        <dbReference type="ChEBI" id="CHEBI:74443"/>
    </reaction>
    <physiologicalReaction direction="right-to-left" evidence="12">
        <dbReference type="Rhea" id="RHEA:69857"/>
    </physiologicalReaction>
</comment>
<evidence type="ECO:0000256" key="11">
    <source>
        <dbReference type="ARBA" id="ARBA00048342"/>
    </source>
</evidence>
<sequence>MSSVEAPVTAPEADATSAAASTAERKPSPQVSFTVQVKSEFVLNERPSCLVQEQPSSDNGGDNGTSKDDRKPNRGQNKKRPRDSKIAHADKACLAVVRGEQCPFEKSDKGCRYNHDLKEMLANRPVDISKGEGGADWLKDQCPFWKKNGYCQFGIMCRLGEDHINMSTGQNLCRTIDESGNETIGLPKPVVQSAEASSSSEAAEKPKPGTVLKHQMDIKNVLSKETTNLLRKNKYPFVCKRHYEIKKGSKDNKGQAAPPVVTSTTPALPAKERKLIDFRDKVYVAPLTTVGNLPFRRIMKHYGADITCGEMALCEQLLKGQPSEWALLKRHPSEDCFGVQIAAGHADQFTRLAEVLANEESIEVDFLDMNLGCPLDLVCNKGAGACLMLREKKLRASLEGMLKVLNCPVTVKMRTGWNDKEPIAHHLQRNIQKWNIDGVGAFMVSIYWLHGRSRLQRYSRSANWDYITEVGCSQSSEFNNIPLIGNGDIFSYSDYEEKILKNIEKCGEDGGVNNLIPCAMLGRGALIKPWLPTEIKERRDWDISATERLDMLKDFTKFGLEQWGSDQQGVNRTRRFLLEWLSFLHRYVPVGMLEVVPQQMNQRPPNDLCGRSDLETIMLSKNCADWIKLSEMLLGKVPDDFQFEPKHKANSYK</sequence>
<keyword evidence="6 15" id="KW-0819">tRNA processing</keyword>
<evidence type="ECO:0000256" key="9">
    <source>
        <dbReference type="ARBA" id="ARBA00023027"/>
    </source>
</evidence>
<keyword evidence="19" id="KW-1185">Reference proteome</keyword>
<dbReference type="GO" id="GO:0050660">
    <property type="term" value="F:flavin adenine dinucleotide binding"/>
    <property type="evidence" value="ECO:0007669"/>
    <property type="project" value="UniProtKB-UniRule"/>
</dbReference>
<evidence type="ECO:0000256" key="15">
    <source>
        <dbReference type="RuleBase" id="RU291113"/>
    </source>
</evidence>
<dbReference type="PANTHER" id="PTHR45846:SF1">
    <property type="entry name" value="TRNA-DIHYDROURIDINE(47) SYNTHASE [NAD(P)(+)]-LIKE"/>
    <property type="match status" value="1"/>
</dbReference>
<dbReference type="InterPro" id="IPR000571">
    <property type="entry name" value="Znf_CCCH"/>
</dbReference>
<dbReference type="PROSITE" id="PS01136">
    <property type="entry name" value="UPF0034"/>
    <property type="match status" value="1"/>
</dbReference>
<keyword evidence="9" id="KW-0520">NAD</keyword>
<dbReference type="PROSITE" id="PS50103">
    <property type="entry name" value="ZF_C3H1"/>
    <property type="match status" value="1"/>
</dbReference>
<dbReference type="EMBL" id="JATAAI010000033">
    <property type="protein sequence ID" value="KAK1735581.1"/>
    <property type="molecule type" value="Genomic_DNA"/>
</dbReference>
<keyword evidence="14 15" id="KW-0862">Zinc</keyword>
<accession>A0AAD9D664</accession>
<keyword evidence="3 15" id="KW-0285">Flavoprotein</keyword>
<comment type="caution">
    <text evidence="18">The sequence shown here is derived from an EMBL/GenBank/DDBJ whole genome shotgun (WGS) entry which is preliminary data.</text>
</comment>
<dbReference type="CDD" id="cd02801">
    <property type="entry name" value="DUS_like_FMN"/>
    <property type="match status" value="1"/>
</dbReference>
<protein>
    <recommendedName>
        <fullName evidence="2 15">tRNA-dihydrouridine(47) synthase [NAD(P)(+)]</fullName>
        <ecNumber evidence="15">1.3.1.-</ecNumber>
    </recommendedName>
    <alternativeName>
        <fullName evidence="15">tRNA-dihydrouridine synthase 3</fullName>
    </alternativeName>
</protein>
<evidence type="ECO:0000313" key="19">
    <source>
        <dbReference type="Proteomes" id="UP001224775"/>
    </source>
</evidence>
<evidence type="ECO:0000256" key="5">
    <source>
        <dbReference type="ARBA" id="ARBA00022664"/>
    </source>
</evidence>